<dbReference type="Proteomes" id="UP000253845">
    <property type="component" value="Unassembled WGS sequence"/>
</dbReference>
<evidence type="ECO:0000256" key="1">
    <source>
        <dbReference type="SAM" id="MobiDB-lite"/>
    </source>
</evidence>
<feature type="compositionally biased region" description="Low complexity" evidence="1">
    <location>
        <begin position="199"/>
        <end position="211"/>
    </location>
</feature>
<evidence type="ECO:0000313" key="3">
    <source>
        <dbReference type="Proteomes" id="UP000253845"/>
    </source>
</evidence>
<proteinExistence type="predicted"/>
<protein>
    <submittedName>
        <fullName evidence="2">Uncharacterized protein</fullName>
    </submittedName>
</protein>
<feature type="region of interest" description="Disordered" evidence="1">
    <location>
        <begin position="268"/>
        <end position="308"/>
    </location>
</feature>
<feature type="region of interest" description="Disordered" evidence="1">
    <location>
        <begin position="189"/>
        <end position="217"/>
    </location>
</feature>
<reference evidence="2 3" key="1">
    <citation type="submission" date="2018-07" db="EMBL/GenBank/DDBJ databases">
        <title>Section-level genome sequencing of Aspergillus section Nigri to investigate inter- and intra-species variation.</title>
        <authorList>
            <consortium name="DOE Joint Genome Institute"/>
            <person name="Vesth T.C."/>
            <person name="Nybo J.L."/>
            <person name="Theobald S."/>
            <person name="Frisvad J.C."/>
            <person name="Larsen T.O."/>
            <person name="Nielsen K.F."/>
            <person name="Hoof J.B."/>
            <person name="Brandl J."/>
            <person name="Salamov A."/>
            <person name="Riley R."/>
            <person name="Gladden J.M."/>
            <person name="Phatale P."/>
            <person name="Nielsen M.T."/>
            <person name="Lyhne E.K."/>
            <person name="Kogle M.E."/>
            <person name="Strasser K."/>
            <person name="McDonnell E."/>
            <person name="Barry K."/>
            <person name="Clum A."/>
            <person name="Chen C."/>
            <person name="Nolan M."/>
            <person name="Sandor L."/>
            <person name="Kuo A."/>
            <person name="Lipzen A."/>
            <person name="Hainaut M."/>
            <person name="Drula E."/>
            <person name="Tsang A."/>
            <person name="Magnuson J.K."/>
            <person name="Henrissat B."/>
            <person name="Wiebenga A."/>
            <person name="Simmons B.A."/>
            <person name="Makela M.R."/>
            <person name="De vries R.P."/>
            <person name="Grigoriev I.V."/>
            <person name="Mortensen U.H."/>
            <person name="Baker S.E."/>
            <person name="Andersen M.R."/>
        </authorList>
    </citation>
    <scope>NUCLEOTIDE SEQUENCE [LARGE SCALE GENOMIC DNA]</scope>
    <source>
        <strain evidence="2 3">ATCC 13496</strain>
    </source>
</reference>
<dbReference type="AlphaFoldDB" id="A0A370BM79"/>
<accession>A0A370BM79</accession>
<dbReference type="VEuPathDB" id="FungiDB:M747DRAFT_247136"/>
<dbReference type="EMBL" id="KZ851948">
    <property type="protein sequence ID" value="RDH15528.1"/>
    <property type="molecule type" value="Genomic_DNA"/>
</dbReference>
<gene>
    <name evidence="2" type="ORF">M747DRAFT_247136</name>
</gene>
<organism evidence="2 3">
    <name type="scientific">Aspergillus niger ATCC 13496</name>
    <dbReference type="NCBI Taxonomy" id="1353008"/>
    <lineage>
        <taxon>Eukaryota</taxon>
        <taxon>Fungi</taxon>
        <taxon>Dikarya</taxon>
        <taxon>Ascomycota</taxon>
        <taxon>Pezizomycotina</taxon>
        <taxon>Eurotiomycetes</taxon>
        <taxon>Eurotiomycetidae</taxon>
        <taxon>Eurotiales</taxon>
        <taxon>Aspergillaceae</taxon>
        <taxon>Aspergillus</taxon>
        <taxon>Aspergillus subgen. Circumdati</taxon>
    </lineage>
</organism>
<name>A0A370BM79_ASPNG</name>
<evidence type="ECO:0000313" key="2">
    <source>
        <dbReference type="EMBL" id="RDH15528.1"/>
    </source>
</evidence>
<sequence>MECTRVLQIVSWSPHLYVEGLTDITYAQSKRTSPIGMESSLEFSRDKLWAKYRQTAELLRGNIEELWASNSSRSNSQPLPLKSYQWAVMDMDHPNCEAKNLVVVKTLGVLPGQTAITIDRRPLGWDYLLEISDIMVENTLAIDPMCKRENAPNVLASRAGGHYGRLTMGFLSIHFELVQADRICPAGENKSYPVDKSDQSLSAQSVQQSSHSLHEHPRRIYSTEWELKYLSTTKPQQQNNDPGIQAPVSSDYVEISIWAFECEGKQPDRSQLNHIDSSPEKRVARKYSRKKTSPYESKKGGKALKGISPAPCYRAATVDSNNAKFMISEQEKQRLKAKG</sequence>
<feature type="compositionally biased region" description="Basic residues" evidence="1">
    <location>
        <begin position="283"/>
        <end position="292"/>
    </location>
</feature>